<feature type="compositionally biased region" description="Low complexity" evidence="2">
    <location>
        <begin position="153"/>
        <end position="173"/>
    </location>
</feature>
<dbReference type="Gene3D" id="3.40.30.10">
    <property type="entry name" value="Glutaredoxin"/>
    <property type="match status" value="1"/>
</dbReference>
<protein>
    <submittedName>
        <fullName evidence="3">Uncharacterized protein</fullName>
    </submittedName>
</protein>
<dbReference type="EMBL" id="CP064815">
    <property type="protein sequence ID" value="QPG77329.1"/>
    <property type="molecule type" value="Genomic_DNA"/>
</dbReference>
<feature type="region of interest" description="Disordered" evidence="2">
    <location>
        <begin position="1"/>
        <end position="21"/>
    </location>
</feature>
<dbReference type="Pfam" id="PF10262">
    <property type="entry name" value="Rdx"/>
    <property type="match status" value="1"/>
</dbReference>
<gene>
    <name evidence="3" type="ORF">FOA43_004738</name>
</gene>
<evidence type="ECO:0000256" key="1">
    <source>
        <dbReference type="ARBA" id="ARBA00023284"/>
    </source>
</evidence>
<evidence type="ECO:0000313" key="3">
    <source>
        <dbReference type="EMBL" id="QPG77329.1"/>
    </source>
</evidence>
<dbReference type="AlphaFoldDB" id="A0A875SD41"/>
<dbReference type="InterPro" id="IPR036249">
    <property type="entry name" value="Thioredoxin-like_sf"/>
</dbReference>
<dbReference type="NCBIfam" id="TIGR02174">
    <property type="entry name" value="CXXU_selWTH"/>
    <property type="match status" value="1"/>
</dbReference>
<keyword evidence="1" id="KW-0676">Redox-active center</keyword>
<name>A0A875SD41_EENNA</name>
<organism evidence="3 4">
    <name type="scientific">Eeniella nana</name>
    <name type="common">Yeast</name>
    <name type="synonym">Brettanomyces nanus</name>
    <dbReference type="NCBI Taxonomy" id="13502"/>
    <lineage>
        <taxon>Eukaryota</taxon>
        <taxon>Fungi</taxon>
        <taxon>Dikarya</taxon>
        <taxon>Ascomycota</taxon>
        <taxon>Saccharomycotina</taxon>
        <taxon>Pichiomycetes</taxon>
        <taxon>Pichiales</taxon>
        <taxon>Pichiaceae</taxon>
        <taxon>Brettanomyces</taxon>
    </lineage>
</organism>
<dbReference type="InterPro" id="IPR011893">
    <property type="entry name" value="Selenoprotein_Rdx-typ"/>
</dbReference>
<dbReference type="KEGG" id="bnn:FOA43_004738"/>
<dbReference type="SUPFAM" id="SSF52833">
    <property type="entry name" value="Thioredoxin-like"/>
    <property type="match status" value="1"/>
</dbReference>
<proteinExistence type="predicted"/>
<dbReference type="OrthoDB" id="60822at2759"/>
<dbReference type="PANTHER" id="PTHR36417:SF2">
    <property type="entry name" value="SELENOPROTEIN DOMAIN PROTEIN (AFU_ORTHOLOGUE AFUA_1G05220)"/>
    <property type="match status" value="1"/>
</dbReference>
<keyword evidence="4" id="KW-1185">Reference proteome</keyword>
<dbReference type="Proteomes" id="UP000662931">
    <property type="component" value="Chromosome 4"/>
</dbReference>
<evidence type="ECO:0000313" key="4">
    <source>
        <dbReference type="Proteomes" id="UP000662931"/>
    </source>
</evidence>
<sequence>MSTSTPPLPSVQGQEQSPPSSELQQMDNILLDYPMVSISYCVRCKWMLRATWYQQEILQTFGSKQDPVITSSCNEVPKLTVNSVILKPSLVAGTFTIGVKVKKYDNWTVIWDRKMDGGFPDSKVVKQKIRDLVRPGLKMNHLDNVSATNNGTLLSSSTMSGSGSGSPTPAISIPRPRTFTEECLDCTRTWEG</sequence>
<dbReference type="GeneID" id="62198138"/>
<dbReference type="RefSeq" id="XP_038780894.1">
    <property type="nucleotide sequence ID" value="XM_038924966.1"/>
</dbReference>
<accession>A0A875SD41</accession>
<feature type="region of interest" description="Disordered" evidence="2">
    <location>
        <begin position="153"/>
        <end position="174"/>
    </location>
</feature>
<dbReference type="PANTHER" id="PTHR36417">
    <property type="entry name" value="SELENOPROTEIN DOMAIN PROTEIN (AFU_ORTHOLOGUE AFUA_1G05220)"/>
    <property type="match status" value="1"/>
</dbReference>
<reference evidence="3" key="1">
    <citation type="submission" date="2020-10" db="EMBL/GenBank/DDBJ databases">
        <authorList>
            <person name="Roach M.J.R."/>
        </authorList>
    </citation>
    <scope>NUCLEOTIDE SEQUENCE</scope>
    <source>
        <strain evidence="3">CBS 1945</strain>
    </source>
</reference>
<evidence type="ECO:0000256" key="2">
    <source>
        <dbReference type="SAM" id="MobiDB-lite"/>
    </source>
</evidence>
<feature type="compositionally biased region" description="Low complexity" evidence="2">
    <location>
        <begin position="10"/>
        <end position="21"/>
    </location>
</feature>